<keyword evidence="3" id="KW-1185">Reference proteome</keyword>
<organism evidence="2 3">
    <name type="scientific">Mycena pura</name>
    <dbReference type="NCBI Taxonomy" id="153505"/>
    <lineage>
        <taxon>Eukaryota</taxon>
        <taxon>Fungi</taxon>
        <taxon>Dikarya</taxon>
        <taxon>Basidiomycota</taxon>
        <taxon>Agaricomycotina</taxon>
        <taxon>Agaricomycetes</taxon>
        <taxon>Agaricomycetidae</taxon>
        <taxon>Agaricales</taxon>
        <taxon>Marasmiineae</taxon>
        <taxon>Mycenaceae</taxon>
        <taxon>Mycena</taxon>
    </lineage>
</organism>
<dbReference type="EMBL" id="JARJCW010000106">
    <property type="protein sequence ID" value="KAJ7193613.1"/>
    <property type="molecule type" value="Genomic_DNA"/>
</dbReference>
<dbReference type="GO" id="GO:0006508">
    <property type="term" value="P:proteolysis"/>
    <property type="evidence" value="ECO:0007669"/>
    <property type="project" value="InterPro"/>
</dbReference>
<gene>
    <name evidence="2" type="ORF">GGX14DRAFT_588230</name>
</gene>
<comment type="caution">
    <text evidence="2">The sequence shown here is derived from an EMBL/GenBank/DDBJ whole genome shotgun (WGS) entry which is preliminary data.</text>
</comment>
<proteinExistence type="predicted"/>
<evidence type="ECO:0000256" key="1">
    <source>
        <dbReference type="SAM" id="MobiDB-lite"/>
    </source>
</evidence>
<feature type="compositionally biased region" description="Polar residues" evidence="1">
    <location>
        <begin position="130"/>
        <end position="139"/>
    </location>
</feature>
<sequence length="139" mass="14270">MLTGVPVVFYTVGASNPDGVDGVDGFLDVINAISAQAPGTRPNTVTTTYYGCATCGATSQRCAMRTCASARSTSLARVPLLRACGATERMRTRRSTTFIPTFPSSCSFVTSTGATQGIAAPFSPGGFGSRASTSGRARP</sequence>
<evidence type="ECO:0000313" key="2">
    <source>
        <dbReference type="EMBL" id="KAJ7193613.1"/>
    </source>
</evidence>
<protein>
    <submittedName>
        <fullName evidence="2">Uncharacterized protein</fullName>
    </submittedName>
</protein>
<accession>A0AAD6UU29</accession>
<dbReference type="AlphaFoldDB" id="A0AAD6UU29"/>
<dbReference type="InterPro" id="IPR036852">
    <property type="entry name" value="Peptidase_S8/S53_dom_sf"/>
</dbReference>
<name>A0AAD6UU29_9AGAR</name>
<evidence type="ECO:0000313" key="3">
    <source>
        <dbReference type="Proteomes" id="UP001219525"/>
    </source>
</evidence>
<dbReference type="Gene3D" id="3.40.50.200">
    <property type="entry name" value="Peptidase S8/S53 domain"/>
    <property type="match status" value="1"/>
</dbReference>
<dbReference type="GO" id="GO:0004252">
    <property type="term" value="F:serine-type endopeptidase activity"/>
    <property type="evidence" value="ECO:0007669"/>
    <property type="project" value="InterPro"/>
</dbReference>
<feature type="region of interest" description="Disordered" evidence="1">
    <location>
        <begin position="120"/>
        <end position="139"/>
    </location>
</feature>
<reference evidence="2" key="1">
    <citation type="submission" date="2023-03" db="EMBL/GenBank/DDBJ databases">
        <title>Massive genome expansion in bonnet fungi (Mycena s.s.) driven by repeated elements and novel gene families across ecological guilds.</title>
        <authorList>
            <consortium name="Lawrence Berkeley National Laboratory"/>
            <person name="Harder C.B."/>
            <person name="Miyauchi S."/>
            <person name="Viragh M."/>
            <person name="Kuo A."/>
            <person name="Thoen E."/>
            <person name="Andreopoulos B."/>
            <person name="Lu D."/>
            <person name="Skrede I."/>
            <person name="Drula E."/>
            <person name="Henrissat B."/>
            <person name="Morin E."/>
            <person name="Kohler A."/>
            <person name="Barry K."/>
            <person name="LaButti K."/>
            <person name="Morin E."/>
            <person name="Salamov A."/>
            <person name="Lipzen A."/>
            <person name="Mereny Z."/>
            <person name="Hegedus B."/>
            <person name="Baldrian P."/>
            <person name="Stursova M."/>
            <person name="Weitz H."/>
            <person name="Taylor A."/>
            <person name="Grigoriev I.V."/>
            <person name="Nagy L.G."/>
            <person name="Martin F."/>
            <person name="Kauserud H."/>
        </authorList>
    </citation>
    <scope>NUCLEOTIDE SEQUENCE</scope>
    <source>
        <strain evidence="2">9144</strain>
    </source>
</reference>
<dbReference type="Proteomes" id="UP001219525">
    <property type="component" value="Unassembled WGS sequence"/>
</dbReference>